<sequence length="39" mass="4731">MSFYICYFDNLYIVLKPLLLFISVVKNINFFKSSLFYLI</sequence>
<proteinExistence type="predicted"/>
<keyword evidence="1" id="KW-1133">Transmembrane helix</keyword>
<keyword evidence="2" id="KW-0934">Plastid</keyword>
<dbReference type="EMBL" id="MF101444">
    <property type="protein sequence ID" value="ARW66765.1"/>
    <property type="molecule type" value="Genomic_DNA"/>
</dbReference>
<keyword evidence="1" id="KW-0812">Transmembrane</keyword>
<accession>A0A1Z1MLU4</accession>
<keyword evidence="1" id="KW-0472">Membrane</keyword>
<name>A0A1Z1MLU4_9FLOR</name>
<gene>
    <name evidence="2" type="primary">orf39</name>
</gene>
<geneLocation type="chloroplast" evidence="2"/>
<dbReference type="GeneID" id="33359965"/>
<dbReference type="AlphaFoldDB" id="A0A1Z1MLU4"/>
<keyword evidence="2" id="KW-0150">Chloroplast</keyword>
<dbReference type="RefSeq" id="YP_009397579.1">
    <property type="nucleotide sequence ID" value="NC_035288.1"/>
</dbReference>
<evidence type="ECO:0000256" key="1">
    <source>
        <dbReference type="SAM" id="Phobius"/>
    </source>
</evidence>
<evidence type="ECO:0000313" key="2">
    <source>
        <dbReference type="EMBL" id="ARW66765.1"/>
    </source>
</evidence>
<reference evidence="2" key="1">
    <citation type="journal article" date="2017" name="J. Phycol.">
        <title>Analysis of chloroplast genomes and a supermatrix inform reclassification of the Rhodomelaceae (Rhodophyta).</title>
        <authorList>
            <person name="Diaz-Tapia P."/>
            <person name="Maggs C.A."/>
            <person name="West J.A."/>
            <person name="Verbruggen H."/>
        </authorList>
    </citation>
    <scope>NUCLEOTIDE SEQUENCE</scope>
    <source>
        <strain evidence="2">PD1107</strain>
    </source>
</reference>
<organism evidence="2">
    <name type="scientific">Dipterosiphonia australica</name>
    <dbReference type="NCBI Taxonomy" id="2007208"/>
    <lineage>
        <taxon>Eukaryota</taxon>
        <taxon>Rhodophyta</taxon>
        <taxon>Florideophyceae</taxon>
        <taxon>Rhodymeniophycidae</taxon>
        <taxon>Ceramiales</taxon>
        <taxon>Rhodomelaceae</taxon>
        <taxon>Herposiphonieae</taxon>
        <taxon>Dipterosiphonia</taxon>
    </lineage>
</organism>
<protein>
    <submittedName>
        <fullName evidence="2">Uncharacterized protein</fullName>
    </submittedName>
</protein>
<feature type="transmembrane region" description="Helical" evidence="1">
    <location>
        <begin position="12"/>
        <end position="31"/>
    </location>
</feature>